<evidence type="ECO:0000256" key="1">
    <source>
        <dbReference type="SAM" id="Coils"/>
    </source>
</evidence>
<name>A0A0F8XLI1_9ZZZZ</name>
<proteinExistence type="predicted"/>
<evidence type="ECO:0000313" key="2">
    <source>
        <dbReference type="EMBL" id="KKK69813.1"/>
    </source>
</evidence>
<accession>A0A0F8XLI1</accession>
<reference evidence="2" key="1">
    <citation type="journal article" date="2015" name="Nature">
        <title>Complex archaea that bridge the gap between prokaryotes and eukaryotes.</title>
        <authorList>
            <person name="Spang A."/>
            <person name="Saw J.H."/>
            <person name="Jorgensen S.L."/>
            <person name="Zaremba-Niedzwiedzka K."/>
            <person name="Martijn J."/>
            <person name="Lind A.E."/>
            <person name="van Eijk R."/>
            <person name="Schleper C."/>
            <person name="Guy L."/>
            <person name="Ettema T.J."/>
        </authorList>
    </citation>
    <scope>NUCLEOTIDE SEQUENCE</scope>
</reference>
<protein>
    <submittedName>
        <fullName evidence="2">Uncharacterized protein</fullName>
    </submittedName>
</protein>
<sequence>MARVQPGALSSCKRFVSVMLGCNKCMGQINTKPNHCCYCDALSLGTSLGDQIQRLEQQNKNLEEQLEMWKDKFCELVKIRNRLVVERDMLLSQ</sequence>
<comment type="caution">
    <text evidence="2">The sequence shown here is derived from an EMBL/GenBank/DDBJ whole genome shotgun (WGS) entry which is preliminary data.</text>
</comment>
<organism evidence="2">
    <name type="scientific">marine sediment metagenome</name>
    <dbReference type="NCBI Taxonomy" id="412755"/>
    <lineage>
        <taxon>unclassified sequences</taxon>
        <taxon>metagenomes</taxon>
        <taxon>ecological metagenomes</taxon>
    </lineage>
</organism>
<dbReference type="AlphaFoldDB" id="A0A0F8XLI1"/>
<feature type="coiled-coil region" evidence="1">
    <location>
        <begin position="45"/>
        <end position="72"/>
    </location>
</feature>
<keyword evidence="1" id="KW-0175">Coiled coil</keyword>
<dbReference type="EMBL" id="LAZR01058472">
    <property type="protein sequence ID" value="KKK69813.1"/>
    <property type="molecule type" value="Genomic_DNA"/>
</dbReference>
<gene>
    <name evidence="2" type="ORF">LCGC14_2930280</name>
</gene>